<reference evidence="1" key="1">
    <citation type="submission" date="2021-06" db="EMBL/GenBank/DDBJ databases">
        <authorList>
            <person name="Kallberg Y."/>
            <person name="Tangrot J."/>
            <person name="Rosling A."/>
        </authorList>
    </citation>
    <scope>NUCLEOTIDE SEQUENCE</scope>
    <source>
        <strain evidence="1">AU212A</strain>
    </source>
</reference>
<accession>A0ACA9LUI0</accession>
<gene>
    <name evidence="1" type="ORF">SCALOS_LOCUS5050</name>
</gene>
<sequence length="138" mass="16420">MSRRQYIKGAACKNCKSKKHRCDNEKPQCRYCAKRNLKCERVNWKKRGRKSNDTPFQIISPAITINQRNSDCREQSLAFDDIFSHYYEDIGRSVEQTHIPVNQDDSFYNTDMNLLNNYEVNFNSQGENFYEGLYYLFC</sequence>
<name>A0ACA9LUI0_9GLOM</name>
<evidence type="ECO:0000313" key="2">
    <source>
        <dbReference type="Proteomes" id="UP000789860"/>
    </source>
</evidence>
<dbReference type="Proteomes" id="UP000789860">
    <property type="component" value="Unassembled WGS sequence"/>
</dbReference>
<organism evidence="1 2">
    <name type="scientific">Scutellospora calospora</name>
    <dbReference type="NCBI Taxonomy" id="85575"/>
    <lineage>
        <taxon>Eukaryota</taxon>
        <taxon>Fungi</taxon>
        <taxon>Fungi incertae sedis</taxon>
        <taxon>Mucoromycota</taxon>
        <taxon>Glomeromycotina</taxon>
        <taxon>Glomeromycetes</taxon>
        <taxon>Diversisporales</taxon>
        <taxon>Gigasporaceae</taxon>
        <taxon>Scutellospora</taxon>
    </lineage>
</organism>
<keyword evidence="2" id="KW-1185">Reference proteome</keyword>
<protein>
    <submittedName>
        <fullName evidence="1">1857_t:CDS:1</fullName>
    </submittedName>
</protein>
<proteinExistence type="predicted"/>
<dbReference type="EMBL" id="CAJVPM010007588">
    <property type="protein sequence ID" value="CAG8547139.1"/>
    <property type="molecule type" value="Genomic_DNA"/>
</dbReference>
<comment type="caution">
    <text evidence="1">The sequence shown here is derived from an EMBL/GenBank/DDBJ whole genome shotgun (WGS) entry which is preliminary data.</text>
</comment>
<evidence type="ECO:0000313" key="1">
    <source>
        <dbReference type="EMBL" id="CAG8547139.1"/>
    </source>
</evidence>